<gene>
    <name evidence="3" type="ORF">SAMN05444277_1231</name>
</gene>
<keyword evidence="4" id="KW-1185">Reference proteome</keyword>
<dbReference type="InterPro" id="IPR035386">
    <property type="entry name" value="Arm-DNA-bind_5"/>
</dbReference>
<dbReference type="STRING" id="1465490.SAMN05444277_1231"/>
<dbReference type="InterPro" id="IPR025269">
    <property type="entry name" value="SAM-like_dom"/>
</dbReference>
<sequence>MKKDLTFFIDIIIRKAKSNPTHGYLSAKVTVNGIPTEISLNQKIPIITWNSKSETVKTKSKEAESLNRYINDVRYRITESKRILEAGRYPVTSEAIREHYFNRHISQKPPASGHTVNELIQKHQKIECDSNKLKPGTTKNYAATEKYLNNFMLYYFKEPDVDLIKIDYEALLELESFIRAHPLKASDPCLRQMRVS</sequence>
<dbReference type="EMBL" id="FOXQ01000023">
    <property type="protein sequence ID" value="SFQ55201.1"/>
    <property type="molecule type" value="Genomic_DNA"/>
</dbReference>
<dbReference type="Pfam" id="PF13102">
    <property type="entry name" value="Phage_int_SAM_5"/>
    <property type="match status" value="1"/>
</dbReference>
<evidence type="ECO:0000259" key="1">
    <source>
        <dbReference type="Pfam" id="PF13102"/>
    </source>
</evidence>
<feature type="domain" description="Phage integrase SAM-like" evidence="1">
    <location>
        <begin position="126"/>
        <end position="181"/>
    </location>
</feature>
<name>A0A1I5ZFJ6_9BACT</name>
<protein>
    <submittedName>
        <fullName evidence="3">Phage integrase SAM-like domain-containing protein</fullName>
    </submittedName>
</protein>
<dbReference type="AlphaFoldDB" id="A0A1I5ZFJ6"/>
<dbReference type="Pfam" id="PF17293">
    <property type="entry name" value="Arm-DNA-bind_5"/>
    <property type="match status" value="1"/>
</dbReference>
<dbReference type="Proteomes" id="UP000199031">
    <property type="component" value="Unassembled WGS sequence"/>
</dbReference>
<evidence type="ECO:0000259" key="2">
    <source>
        <dbReference type="Pfam" id="PF17293"/>
    </source>
</evidence>
<evidence type="ECO:0000313" key="4">
    <source>
        <dbReference type="Proteomes" id="UP000199031"/>
    </source>
</evidence>
<organism evidence="3 4">
    <name type="scientific">Parafilimonas terrae</name>
    <dbReference type="NCBI Taxonomy" id="1465490"/>
    <lineage>
        <taxon>Bacteria</taxon>
        <taxon>Pseudomonadati</taxon>
        <taxon>Bacteroidota</taxon>
        <taxon>Chitinophagia</taxon>
        <taxon>Chitinophagales</taxon>
        <taxon>Chitinophagaceae</taxon>
        <taxon>Parafilimonas</taxon>
    </lineage>
</organism>
<reference evidence="3 4" key="1">
    <citation type="submission" date="2016-10" db="EMBL/GenBank/DDBJ databases">
        <authorList>
            <person name="de Groot N.N."/>
        </authorList>
    </citation>
    <scope>NUCLEOTIDE SEQUENCE [LARGE SCALE GENOMIC DNA]</scope>
    <source>
        <strain evidence="3 4">DSM 28286</strain>
    </source>
</reference>
<feature type="domain" description="Arm DNA-binding" evidence="2">
    <location>
        <begin position="12"/>
        <end position="96"/>
    </location>
</feature>
<accession>A0A1I5ZFJ6</accession>
<proteinExistence type="predicted"/>
<evidence type="ECO:0000313" key="3">
    <source>
        <dbReference type="EMBL" id="SFQ55201.1"/>
    </source>
</evidence>
<dbReference type="RefSeq" id="WP_177191984.1">
    <property type="nucleotide sequence ID" value="NZ_FOXQ01000023.1"/>
</dbReference>